<name>A0A6H5G653_9HEMI</name>
<dbReference type="EMBL" id="CADCXU010005901">
    <property type="protein sequence ID" value="CAA9997653.1"/>
    <property type="molecule type" value="Genomic_DNA"/>
</dbReference>
<proteinExistence type="predicted"/>
<evidence type="ECO:0000313" key="3">
    <source>
        <dbReference type="Proteomes" id="UP000479000"/>
    </source>
</evidence>
<accession>A0A6H5G653</accession>
<sequence length="104" mass="12086">MFCTSRGQEIGIKFYLVLERFRPYGLIGSYFNSTYLASKALSKRKQRCYTFWKISVPQVACCRFPVGIQSLWDRAAHDSRHLQSEICRNVPTSVSERHDRNSSC</sequence>
<evidence type="ECO:0000313" key="2">
    <source>
        <dbReference type="EMBL" id="CAB0003535.1"/>
    </source>
</evidence>
<gene>
    <name evidence="1" type="ORF">NTEN_LOCUS3947</name>
    <name evidence="2" type="ORF">NTEN_LOCUS9056</name>
</gene>
<evidence type="ECO:0000313" key="1">
    <source>
        <dbReference type="EMBL" id="CAA9997653.1"/>
    </source>
</evidence>
<keyword evidence="3" id="KW-1185">Reference proteome</keyword>
<reference evidence="1 3" key="1">
    <citation type="submission" date="2020-02" db="EMBL/GenBank/DDBJ databases">
        <authorList>
            <person name="Ferguson B K."/>
        </authorList>
    </citation>
    <scope>NUCLEOTIDE SEQUENCE [LARGE SCALE GENOMIC DNA]</scope>
</reference>
<dbReference type="Proteomes" id="UP000479000">
    <property type="component" value="Unassembled WGS sequence"/>
</dbReference>
<dbReference type="AlphaFoldDB" id="A0A6H5G653"/>
<protein>
    <submittedName>
        <fullName evidence="1">Uncharacterized protein</fullName>
    </submittedName>
</protein>
<organism evidence="1 3">
    <name type="scientific">Nesidiocoris tenuis</name>
    <dbReference type="NCBI Taxonomy" id="355587"/>
    <lineage>
        <taxon>Eukaryota</taxon>
        <taxon>Metazoa</taxon>
        <taxon>Ecdysozoa</taxon>
        <taxon>Arthropoda</taxon>
        <taxon>Hexapoda</taxon>
        <taxon>Insecta</taxon>
        <taxon>Pterygota</taxon>
        <taxon>Neoptera</taxon>
        <taxon>Paraneoptera</taxon>
        <taxon>Hemiptera</taxon>
        <taxon>Heteroptera</taxon>
        <taxon>Panheteroptera</taxon>
        <taxon>Cimicomorpha</taxon>
        <taxon>Miridae</taxon>
        <taxon>Dicyphina</taxon>
        <taxon>Nesidiocoris</taxon>
    </lineage>
</organism>
<dbReference type="EMBL" id="CADCXU010013522">
    <property type="protein sequence ID" value="CAB0003535.1"/>
    <property type="molecule type" value="Genomic_DNA"/>
</dbReference>